<feature type="region of interest" description="Disordered" evidence="1">
    <location>
        <begin position="579"/>
        <end position="624"/>
    </location>
</feature>
<dbReference type="OrthoDB" id="1053771at2759"/>
<evidence type="ECO:0000313" key="3">
    <source>
        <dbReference type="Proteomes" id="UP000593567"/>
    </source>
</evidence>
<reference evidence="2" key="1">
    <citation type="submission" date="2020-06" db="EMBL/GenBank/DDBJ databases">
        <title>Draft genome of Bugula neritina, a colonial animal packing powerful symbionts and potential medicines.</title>
        <authorList>
            <person name="Rayko M."/>
        </authorList>
    </citation>
    <scope>NUCLEOTIDE SEQUENCE [LARGE SCALE GENOMIC DNA]</scope>
    <source>
        <strain evidence="2">Kwan_BN1</strain>
    </source>
</reference>
<dbReference type="EMBL" id="VXIV02003225">
    <property type="protein sequence ID" value="KAF6019491.1"/>
    <property type="molecule type" value="Genomic_DNA"/>
</dbReference>
<comment type="caution">
    <text evidence="2">The sequence shown here is derived from an EMBL/GenBank/DDBJ whole genome shotgun (WGS) entry which is preliminary data.</text>
</comment>
<proteinExistence type="predicted"/>
<dbReference type="SUPFAM" id="SSF51726">
    <property type="entry name" value="UROD/MetE-like"/>
    <property type="match status" value="2"/>
</dbReference>
<dbReference type="InterPro" id="IPR038071">
    <property type="entry name" value="UROD/MetE-like_sf"/>
</dbReference>
<dbReference type="Gene3D" id="3.20.20.210">
    <property type="match status" value="2"/>
</dbReference>
<sequence>MCRSTILFTCFEKKLKKHILLLADAKYVRMEMSSTASNTALVKIVNLQTTVLGDWPKPTNLPVPDTHKATLEGRIYIPAEFNTFLKNLRKESLIEHDLKNSRDSARLSIETYRHELPADFFNVCILPTDHANNFHENIHIHSKVLKDRRLIKRSRPAVKASSGEKLNTHNSLLPYWASSSSLKLSLSSDSSQGTCGAKSRNVLANHRNHHVIPPFLMHINDKTQCWYRDHQSGTADTPLQLFTQYSSCASASLISPESKRFSKQEVTTQSVHDDYQLGLVGKSQSLFAHQRSETGFKRWLSLLLHARRKQQPLHLIESDTANHEVSSEKPLSAASLPSDPLIPKILSAPASLPRMKGPLPRTKSPTELSLRSSVLPLGFRKCLNAALYNCINEQINCGVSVATDGFVLKENSVYHFCRHIKGIDFSNLSYRICHAGAIQSYVPIITGKLEVELPGFMAEEWSKAQNLSSVPIKSCIPGPFTIIQMLSICNLDLKQLLHTKKTKIVLGCSDSFDRTVEAVSDIRRRLLEVLLYIPASRLITSVTCGLSSLPQSLVSSKLLNVCVASQQLVVPSHTYYNTDNANRKTTSSKKFQKSPRPKPAFKSAKKHQPVYSVKKKDSGSRQKKLPAAVDLLASRSQDDRLNIDSLESQSSSIAEIDSTRCVGAADKTSDSAVSMASNITTLPGGISRSPDGVEVTDQSVESGGRPSSPAMSVGMGDTKNSKLHYEREDEVEDAADVKKRFWQSVGVLGEKGALQQMIISMTEQLLSTTRRTMFIYREKYANCSLRKGLKKWKNVGIYMKKMLTKAQHDLSIGPSLLFKHYDAVNISTESIGIPKFDPRRNVVDSCEGIPFNASQFYARCTGALSALKAAPNSKHVKESLWKPTTVYLHLYRNRDRGGKSIPSTKNWKLIKMLLVKYQISNKV</sequence>
<feature type="region of interest" description="Disordered" evidence="1">
    <location>
        <begin position="681"/>
        <end position="721"/>
    </location>
</feature>
<dbReference type="Proteomes" id="UP000593567">
    <property type="component" value="Unassembled WGS sequence"/>
</dbReference>
<keyword evidence="3" id="KW-1185">Reference proteome</keyword>
<organism evidence="2 3">
    <name type="scientific">Bugula neritina</name>
    <name type="common">Brown bryozoan</name>
    <name type="synonym">Sertularia neritina</name>
    <dbReference type="NCBI Taxonomy" id="10212"/>
    <lineage>
        <taxon>Eukaryota</taxon>
        <taxon>Metazoa</taxon>
        <taxon>Spiralia</taxon>
        <taxon>Lophotrochozoa</taxon>
        <taxon>Bryozoa</taxon>
        <taxon>Gymnolaemata</taxon>
        <taxon>Cheilostomatida</taxon>
        <taxon>Flustrina</taxon>
        <taxon>Buguloidea</taxon>
        <taxon>Bugulidae</taxon>
        <taxon>Bugula</taxon>
    </lineage>
</organism>
<dbReference type="PANTHER" id="PTHR30519">
    <property type="entry name" value="5-METHYLTETRAHYDROPTEROYLTRIGLUTAMATE--HOMOCYSTEINE METHYLTRANSFERASE"/>
    <property type="match status" value="1"/>
</dbReference>
<feature type="compositionally biased region" description="Basic residues" evidence="1">
    <location>
        <begin position="586"/>
        <end position="596"/>
    </location>
</feature>
<gene>
    <name evidence="2" type="ORF">EB796_022196</name>
</gene>
<accession>A0A7J7J1D5</accession>
<evidence type="ECO:0000313" key="2">
    <source>
        <dbReference type="EMBL" id="KAF6019491.1"/>
    </source>
</evidence>
<name>A0A7J7J1D5_BUGNE</name>
<dbReference type="AlphaFoldDB" id="A0A7J7J1D5"/>
<protein>
    <submittedName>
        <fullName evidence="2">Uncharacterized protein</fullName>
    </submittedName>
</protein>
<evidence type="ECO:0000256" key="1">
    <source>
        <dbReference type="SAM" id="MobiDB-lite"/>
    </source>
</evidence>